<comment type="caution">
    <text evidence="2">The sequence shown here is derived from an EMBL/GenBank/DDBJ whole genome shotgun (WGS) entry which is preliminary data.</text>
</comment>
<proteinExistence type="predicted"/>
<evidence type="ECO:0000313" key="3">
    <source>
        <dbReference type="Proteomes" id="UP000016566"/>
    </source>
</evidence>
<dbReference type="RefSeq" id="WP_021692133.1">
    <property type="nucleotide sequence ID" value="NZ_BATB01000001.1"/>
</dbReference>
<name>U3A8N0_9RHOB</name>
<gene>
    <name evidence="2" type="ORF">MBELCI_0076</name>
</gene>
<dbReference type="EMBL" id="BATB01000001">
    <property type="protein sequence ID" value="GAD54024.1"/>
    <property type="molecule type" value="Genomic_DNA"/>
</dbReference>
<evidence type="ECO:0000313" key="2">
    <source>
        <dbReference type="EMBL" id="GAD54024.1"/>
    </source>
</evidence>
<dbReference type="Proteomes" id="UP000016566">
    <property type="component" value="Unassembled WGS sequence"/>
</dbReference>
<organism evidence="2 3">
    <name type="scientific">Limimaricola cinnabarinus LL-001</name>
    <dbReference type="NCBI Taxonomy" id="1337093"/>
    <lineage>
        <taxon>Bacteria</taxon>
        <taxon>Pseudomonadati</taxon>
        <taxon>Pseudomonadota</taxon>
        <taxon>Alphaproteobacteria</taxon>
        <taxon>Rhodobacterales</taxon>
        <taxon>Paracoccaceae</taxon>
        <taxon>Limimaricola</taxon>
    </lineage>
</organism>
<protein>
    <submittedName>
        <fullName evidence="2">Uncharacterized protein</fullName>
    </submittedName>
</protein>
<sequence length="361" mass="38496">MIRLLSTAALLALLTGCGDGQPFEFEGEETTDAGDDTTPDAPDDDDGFDGDIEVPPGTTNPTPDDSIVRFEPEGEAGGGFVRTVSYNAAAQSFTVDNLAFDGVGPYQPNDSPDTLGGYAVFESDRTVTDRVNGEEVDQLDYRAIYGVSTNRTTVDGERLPVSRFAIVRSGDFTGYGFGGFLYERNGGMELPTRRDGQAVFVGDYAGLRVFDGRGGQELTEAKMSIAVDFTDFNSSEGVDGVLYDRRAYTRDGADIVVNRSGSRREDATGTAVLDLPVARFTLATGSVTDDGEILGSISSRVAVDGRVQDYEDGTYYGIIGGDLDTGGEVVGVLVMTSNDPRYDGVTAQETGGFILYRDANR</sequence>
<evidence type="ECO:0000256" key="1">
    <source>
        <dbReference type="SAM" id="MobiDB-lite"/>
    </source>
</evidence>
<reference evidence="2" key="1">
    <citation type="journal article" date="2013" name="Genome Announc.">
        <title>Draft Genome Sequence of Loktanella cinnabarina LL-001T, Isolated from Deep-Sea Floor Sediment.</title>
        <authorList>
            <person name="Nishi S."/>
            <person name="Tsubouchi T."/>
            <person name="Takaki Y."/>
            <person name="Koyanagi R."/>
            <person name="Satoh N."/>
            <person name="Maruyama T."/>
            <person name="Hatada Y."/>
        </authorList>
    </citation>
    <scope>NUCLEOTIDE SEQUENCE [LARGE SCALE GENOMIC DNA]</scope>
    <source>
        <strain evidence="2">LL-001</strain>
    </source>
</reference>
<dbReference type="AlphaFoldDB" id="U3A8N0"/>
<dbReference type="eggNOG" id="ENOG502ZB7Z">
    <property type="taxonomic scope" value="Bacteria"/>
</dbReference>
<feature type="compositionally biased region" description="Acidic residues" evidence="1">
    <location>
        <begin position="25"/>
        <end position="52"/>
    </location>
</feature>
<feature type="region of interest" description="Disordered" evidence="1">
    <location>
        <begin position="21"/>
        <end position="67"/>
    </location>
</feature>
<dbReference type="STRING" id="1337093.MBELCI_0076"/>
<accession>U3A8N0</accession>
<dbReference type="PROSITE" id="PS51257">
    <property type="entry name" value="PROKAR_LIPOPROTEIN"/>
    <property type="match status" value="1"/>
</dbReference>
<keyword evidence="3" id="KW-1185">Reference proteome</keyword>
<dbReference type="OrthoDB" id="7739218at2"/>